<dbReference type="AlphaFoldDB" id="A0A938X4A3"/>
<evidence type="ECO:0000256" key="1">
    <source>
        <dbReference type="SAM" id="Phobius"/>
    </source>
</evidence>
<organism evidence="2 3">
    <name type="scientific">Mordavella massiliensis</name>
    <dbReference type="NCBI Taxonomy" id="1871024"/>
    <lineage>
        <taxon>Bacteria</taxon>
        <taxon>Bacillati</taxon>
        <taxon>Bacillota</taxon>
        <taxon>Clostridia</taxon>
        <taxon>Eubacteriales</taxon>
        <taxon>Clostridiaceae</taxon>
        <taxon>Mordavella</taxon>
    </lineage>
</organism>
<name>A0A938X4A3_9CLOT</name>
<dbReference type="RefSeq" id="WP_204909933.1">
    <property type="nucleotide sequence ID" value="NZ_JACJLV010000100.1"/>
</dbReference>
<dbReference type="Proteomes" id="UP000713880">
    <property type="component" value="Unassembled WGS sequence"/>
</dbReference>
<reference evidence="2" key="1">
    <citation type="submission" date="2020-08" db="EMBL/GenBank/DDBJ databases">
        <authorList>
            <person name="Cejkova D."/>
            <person name="Kubasova T."/>
            <person name="Jahodarova E."/>
            <person name="Rychlik I."/>
        </authorList>
    </citation>
    <scope>NUCLEOTIDE SEQUENCE</scope>
    <source>
        <strain evidence="2">An420c</strain>
    </source>
</reference>
<reference evidence="2" key="2">
    <citation type="journal article" date="2021" name="Sci. Rep.">
        <title>The distribution of antibiotic resistance genes in chicken gut microbiota commensals.</title>
        <authorList>
            <person name="Juricova H."/>
            <person name="Matiasovicova J."/>
            <person name="Kubasova T."/>
            <person name="Cejkova D."/>
            <person name="Rychlik I."/>
        </authorList>
    </citation>
    <scope>NUCLEOTIDE SEQUENCE</scope>
    <source>
        <strain evidence="2">An420c</strain>
    </source>
</reference>
<dbReference type="EMBL" id="JACJLV010000100">
    <property type="protein sequence ID" value="MBM6827972.1"/>
    <property type="molecule type" value="Genomic_DNA"/>
</dbReference>
<accession>A0A938X4A3</accession>
<proteinExistence type="predicted"/>
<evidence type="ECO:0000313" key="2">
    <source>
        <dbReference type="EMBL" id="MBM6827972.1"/>
    </source>
</evidence>
<feature type="transmembrane region" description="Helical" evidence="1">
    <location>
        <begin position="49"/>
        <end position="66"/>
    </location>
</feature>
<feature type="transmembrane region" description="Helical" evidence="1">
    <location>
        <begin position="12"/>
        <end position="29"/>
    </location>
</feature>
<keyword evidence="1" id="KW-0812">Transmembrane</keyword>
<evidence type="ECO:0000313" key="3">
    <source>
        <dbReference type="Proteomes" id="UP000713880"/>
    </source>
</evidence>
<keyword evidence="1" id="KW-1133">Transmembrane helix</keyword>
<keyword evidence="1" id="KW-0472">Membrane</keyword>
<gene>
    <name evidence="2" type="ORF">H6A13_12900</name>
</gene>
<sequence>MAEQQGVKLQNGFLRVLFILGMVIIATLLGKRILKVRLESKLKKQDISIRCAVLIAILIVSGYFIIPMEKSVNGDVLAEEQGHENGHCIYKYYDKVNAVLKKEFEWDEAHEIRVLEDQFNQRFTLNQHCSSKRIRRYIPESVTDQNIEIREYPSIWDKEAKIIIYNSTELQTATGKISLFNPNAFPADFFLAEIGGEDIKSDFVFTKASTEFTGLDTSKTYIVGVEMEDMGNSDIRVETSIDGKQTKLEIKLLESLSTKR</sequence>
<comment type="caution">
    <text evidence="2">The sequence shown here is derived from an EMBL/GenBank/DDBJ whole genome shotgun (WGS) entry which is preliminary data.</text>
</comment>
<protein>
    <submittedName>
        <fullName evidence="2">Uncharacterized protein</fullName>
    </submittedName>
</protein>
<keyword evidence="3" id="KW-1185">Reference proteome</keyword>